<sequence length="105" mass="11728">MLKVRIHIHEKVGTSTGHSSARTKLLDKSSDNGLELTGIFGTSPLHMITGPYHISYNIMLQHQLQATRLSNTPKDGTLQGYSIIVYNFNKQSDTLTKTTVIFKQI</sequence>
<dbReference type="Proteomes" id="UP001367508">
    <property type="component" value="Unassembled WGS sequence"/>
</dbReference>
<evidence type="ECO:0000313" key="1">
    <source>
        <dbReference type="EMBL" id="KAK7327731.1"/>
    </source>
</evidence>
<keyword evidence="2" id="KW-1185">Reference proteome</keyword>
<protein>
    <submittedName>
        <fullName evidence="1">Uncharacterized protein</fullName>
    </submittedName>
</protein>
<evidence type="ECO:0000313" key="2">
    <source>
        <dbReference type="Proteomes" id="UP001367508"/>
    </source>
</evidence>
<accession>A0AAN9L2W6</accession>
<organism evidence="1 2">
    <name type="scientific">Canavalia gladiata</name>
    <name type="common">Sword bean</name>
    <name type="synonym">Dolichos gladiatus</name>
    <dbReference type="NCBI Taxonomy" id="3824"/>
    <lineage>
        <taxon>Eukaryota</taxon>
        <taxon>Viridiplantae</taxon>
        <taxon>Streptophyta</taxon>
        <taxon>Embryophyta</taxon>
        <taxon>Tracheophyta</taxon>
        <taxon>Spermatophyta</taxon>
        <taxon>Magnoliopsida</taxon>
        <taxon>eudicotyledons</taxon>
        <taxon>Gunneridae</taxon>
        <taxon>Pentapetalae</taxon>
        <taxon>rosids</taxon>
        <taxon>fabids</taxon>
        <taxon>Fabales</taxon>
        <taxon>Fabaceae</taxon>
        <taxon>Papilionoideae</taxon>
        <taxon>50 kb inversion clade</taxon>
        <taxon>NPAAA clade</taxon>
        <taxon>indigoferoid/millettioid clade</taxon>
        <taxon>Phaseoleae</taxon>
        <taxon>Canavalia</taxon>
    </lineage>
</organism>
<comment type="caution">
    <text evidence="1">The sequence shown here is derived from an EMBL/GenBank/DDBJ whole genome shotgun (WGS) entry which is preliminary data.</text>
</comment>
<gene>
    <name evidence="1" type="ORF">VNO77_21820</name>
</gene>
<name>A0AAN9L2W6_CANGL</name>
<reference evidence="1 2" key="1">
    <citation type="submission" date="2024-01" db="EMBL/GenBank/DDBJ databases">
        <title>The genomes of 5 underutilized Papilionoideae crops provide insights into root nodulation and disease resistanc.</title>
        <authorList>
            <person name="Jiang F."/>
        </authorList>
    </citation>
    <scope>NUCLEOTIDE SEQUENCE [LARGE SCALE GENOMIC DNA]</scope>
    <source>
        <strain evidence="1">LVBAO_FW01</strain>
        <tissue evidence="1">Leaves</tissue>
    </source>
</reference>
<dbReference type="AlphaFoldDB" id="A0AAN9L2W6"/>
<proteinExistence type="predicted"/>
<dbReference type="EMBL" id="JAYMYQ010000005">
    <property type="protein sequence ID" value="KAK7327731.1"/>
    <property type="molecule type" value="Genomic_DNA"/>
</dbReference>